<protein>
    <submittedName>
        <fullName evidence="2">Uncharacterized protein</fullName>
    </submittedName>
</protein>
<organism evidence="2 3">
    <name type="scientific">Tritrichomonas musculus</name>
    <dbReference type="NCBI Taxonomy" id="1915356"/>
    <lineage>
        <taxon>Eukaryota</taxon>
        <taxon>Metamonada</taxon>
        <taxon>Parabasalia</taxon>
        <taxon>Tritrichomonadida</taxon>
        <taxon>Tritrichomonadidae</taxon>
        <taxon>Tritrichomonas</taxon>
    </lineage>
</organism>
<comment type="caution">
    <text evidence="2">The sequence shown here is derived from an EMBL/GenBank/DDBJ whole genome shotgun (WGS) entry which is preliminary data.</text>
</comment>
<evidence type="ECO:0000256" key="1">
    <source>
        <dbReference type="SAM" id="MobiDB-lite"/>
    </source>
</evidence>
<feature type="region of interest" description="Disordered" evidence="1">
    <location>
        <begin position="1"/>
        <end position="20"/>
    </location>
</feature>
<gene>
    <name evidence="2" type="ORF">M9Y10_034712</name>
</gene>
<reference evidence="2 3" key="1">
    <citation type="submission" date="2024-04" db="EMBL/GenBank/DDBJ databases">
        <title>Tritrichomonas musculus Genome.</title>
        <authorList>
            <person name="Alves-Ferreira E."/>
            <person name="Grigg M."/>
            <person name="Lorenzi H."/>
            <person name="Galac M."/>
        </authorList>
    </citation>
    <scope>NUCLEOTIDE SEQUENCE [LARGE SCALE GENOMIC DNA]</scope>
    <source>
        <strain evidence="2 3">EAF2021</strain>
    </source>
</reference>
<dbReference type="EMBL" id="JAPFFF010000005">
    <property type="protein sequence ID" value="KAK8889956.1"/>
    <property type="molecule type" value="Genomic_DNA"/>
</dbReference>
<sequence>MSSSSNRNNRSKKAKKPLIDPEEMKPLIKKLSRSGKFANLFLKSYVSYPQTLSCAPLIKPKCSETNKKKQKKIQLRIFPMLILLQCQIHFKQKETLENQVWI</sequence>
<accession>A0ABR2KGU0</accession>
<name>A0ABR2KGU0_9EUKA</name>
<evidence type="ECO:0000313" key="2">
    <source>
        <dbReference type="EMBL" id="KAK8889956.1"/>
    </source>
</evidence>
<evidence type="ECO:0000313" key="3">
    <source>
        <dbReference type="Proteomes" id="UP001470230"/>
    </source>
</evidence>
<keyword evidence="3" id="KW-1185">Reference proteome</keyword>
<dbReference type="Proteomes" id="UP001470230">
    <property type="component" value="Unassembled WGS sequence"/>
</dbReference>
<proteinExistence type="predicted"/>